<dbReference type="GO" id="GO:0016887">
    <property type="term" value="F:ATP hydrolysis activity"/>
    <property type="evidence" value="ECO:0007669"/>
    <property type="project" value="InterPro"/>
</dbReference>
<dbReference type="EMBL" id="AZGA01000084">
    <property type="protein sequence ID" value="KRM31086.1"/>
    <property type="molecule type" value="Genomic_DNA"/>
</dbReference>
<dbReference type="PANTHER" id="PTHR42734">
    <property type="entry name" value="METAL TRANSPORT SYSTEM ATP-BINDING PROTEIN TM_0124-RELATED"/>
    <property type="match status" value="1"/>
</dbReference>
<dbReference type="Pfam" id="PF00005">
    <property type="entry name" value="ABC_tran"/>
    <property type="match status" value="1"/>
</dbReference>
<gene>
    <name evidence="6" type="ORF">FC83_GL001088</name>
</gene>
<comment type="similarity">
    <text evidence="1">Belongs to the ABC transporter superfamily.</text>
</comment>
<comment type="caution">
    <text evidence="6">The sequence shown here is derived from an EMBL/GenBank/DDBJ whole genome shotgun (WGS) entry which is preliminary data.</text>
</comment>
<keyword evidence="7" id="KW-1185">Reference proteome</keyword>
<evidence type="ECO:0000256" key="3">
    <source>
        <dbReference type="ARBA" id="ARBA00022741"/>
    </source>
</evidence>
<dbReference type="InterPro" id="IPR003439">
    <property type="entry name" value="ABC_transporter-like_ATP-bd"/>
</dbReference>
<dbReference type="InterPro" id="IPR050153">
    <property type="entry name" value="Metal_Ion_Import_ABC"/>
</dbReference>
<dbReference type="AlphaFoldDB" id="X0PPH0"/>
<evidence type="ECO:0000259" key="5">
    <source>
        <dbReference type="PROSITE" id="PS50893"/>
    </source>
</evidence>
<accession>X0PPH0</accession>
<sequence length="232" mass="26070">MHKDSILDIEHLTVRFPDKTVLDDINLSIQRGTMVSLIGENGAGKTTLIRTILHQLKPTKGKIIAHPGAGRRHLEIGYVPQFRNIDTGYPLSIKSFVGLNRLKHRWPFYLPQEHAALISALKRTNLLKLQNIRLGSASGGEKQRAYLAQALVNDPELLILDEATASLDVKAKNELMTLVQQLNQSDQLTVIFITHDFELAQKYTQRFMFLNEGKIETGPVADLSEKFLEAHA</sequence>
<protein>
    <submittedName>
        <fullName evidence="6">ABC transporter family protein</fullName>
    </submittedName>
</protein>
<dbReference type="GO" id="GO:0005524">
    <property type="term" value="F:ATP binding"/>
    <property type="evidence" value="ECO:0007669"/>
    <property type="project" value="UniProtKB-KW"/>
</dbReference>
<dbReference type="PROSITE" id="PS50893">
    <property type="entry name" value="ABC_TRANSPORTER_2"/>
    <property type="match status" value="1"/>
</dbReference>
<dbReference type="InterPro" id="IPR003593">
    <property type="entry name" value="AAA+_ATPase"/>
</dbReference>
<evidence type="ECO:0000313" key="6">
    <source>
        <dbReference type="EMBL" id="KRM31086.1"/>
    </source>
</evidence>
<name>X0PPH0_9LACO</name>
<keyword evidence="3" id="KW-0547">Nucleotide-binding</keyword>
<evidence type="ECO:0000256" key="1">
    <source>
        <dbReference type="ARBA" id="ARBA00005417"/>
    </source>
</evidence>
<dbReference type="OrthoDB" id="9806726at2"/>
<dbReference type="PATRIC" id="fig|1423734.3.peg.1101"/>
<feature type="domain" description="ABC transporter" evidence="5">
    <location>
        <begin position="7"/>
        <end position="232"/>
    </location>
</feature>
<dbReference type="SUPFAM" id="SSF52540">
    <property type="entry name" value="P-loop containing nucleoside triphosphate hydrolases"/>
    <property type="match status" value="1"/>
</dbReference>
<proteinExistence type="inferred from homology"/>
<keyword evidence="4" id="KW-0067">ATP-binding</keyword>
<dbReference type="RefSeq" id="WP_035452169.1">
    <property type="nucleotide sequence ID" value="NZ_AZGA01000084.1"/>
</dbReference>
<dbReference type="Gene3D" id="3.40.50.300">
    <property type="entry name" value="P-loop containing nucleotide triphosphate hydrolases"/>
    <property type="match status" value="1"/>
</dbReference>
<dbReference type="eggNOG" id="COG1121">
    <property type="taxonomic scope" value="Bacteria"/>
</dbReference>
<organism evidence="6 7">
    <name type="scientific">Agrilactobacillus composti DSM 18527 = JCM 14202</name>
    <dbReference type="NCBI Taxonomy" id="1423734"/>
    <lineage>
        <taxon>Bacteria</taxon>
        <taxon>Bacillati</taxon>
        <taxon>Bacillota</taxon>
        <taxon>Bacilli</taxon>
        <taxon>Lactobacillales</taxon>
        <taxon>Lactobacillaceae</taxon>
        <taxon>Agrilactobacillus</taxon>
    </lineage>
</organism>
<dbReference type="PANTHER" id="PTHR42734:SF17">
    <property type="entry name" value="METAL TRANSPORT SYSTEM ATP-BINDING PROTEIN TM_0124-RELATED"/>
    <property type="match status" value="1"/>
</dbReference>
<keyword evidence="2" id="KW-0813">Transport</keyword>
<dbReference type="STRING" id="1423734.FC83_GL001088"/>
<dbReference type="Proteomes" id="UP000051236">
    <property type="component" value="Unassembled WGS sequence"/>
</dbReference>
<evidence type="ECO:0000256" key="4">
    <source>
        <dbReference type="ARBA" id="ARBA00022840"/>
    </source>
</evidence>
<dbReference type="InterPro" id="IPR027417">
    <property type="entry name" value="P-loop_NTPase"/>
</dbReference>
<evidence type="ECO:0000256" key="2">
    <source>
        <dbReference type="ARBA" id="ARBA00022448"/>
    </source>
</evidence>
<reference evidence="6 7" key="1">
    <citation type="journal article" date="2015" name="Genome Announc.">
        <title>Expanding the biotechnology potential of lactobacilli through comparative genomics of 213 strains and associated genera.</title>
        <authorList>
            <person name="Sun Z."/>
            <person name="Harris H.M."/>
            <person name="McCann A."/>
            <person name="Guo C."/>
            <person name="Argimon S."/>
            <person name="Zhang W."/>
            <person name="Yang X."/>
            <person name="Jeffery I.B."/>
            <person name="Cooney J.C."/>
            <person name="Kagawa T.F."/>
            <person name="Liu W."/>
            <person name="Song Y."/>
            <person name="Salvetti E."/>
            <person name="Wrobel A."/>
            <person name="Rasinkangas P."/>
            <person name="Parkhill J."/>
            <person name="Rea M.C."/>
            <person name="O'Sullivan O."/>
            <person name="Ritari J."/>
            <person name="Douillard F.P."/>
            <person name="Paul Ross R."/>
            <person name="Yang R."/>
            <person name="Briner A.E."/>
            <person name="Felis G.E."/>
            <person name="de Vos W.M."/>
            <person name="Barrangou R."/>
            <person name="Klaenhammer T.R."/>
            <person name="Caufield P.W."/>
            <person name="Cui Y."/>
            <person name="Zhang H."/>
            <person name="O'Toole P.W."/>
        </authorList>
    </citation>
    <scope>NUCLEOTIDE SEQUENCE [LARGE SCALE GENOMIC DNA]</scope>
    <source>
        <strain evidence="6 7">DSM 18527</strain>
    </source>
</reference>
<evidence type="ECO:0000313" key="7">
    <source>
        <dbReference type="Proteomes" id="UP000051236"/>
    </source>
</evidence>
<dbReference type="SMART" id="SM00382">
    <property type="entry name" value="AAA"/>
    <property type="match status" value="1"/>
</dbReference>